<protein>
    <submittedName>
        <fullName evidence="1">Uncharacterized protein</fullName>
    </submittedName>
</protein>
<evidence type="ECO:0000313" key="1">
    <source>
        <dbReference type="EMBL" id="KII61707.1"/>
    </source>
</evidence>
<proteinExistence type="predicted"/>
<dbReference type="Proteomes" id="UP000031668">
    <property type="component" value="Unassembled WGS sequence"/>
</dbReference>
<keyword evidence="2" id="KW-1185">Reference proteome</keyword>
<dbReference type="AlphaFoldDB" id="A0A0C2IXX5"/>
<name>A0A0C2IXX5_THEKT</name>
<organism evidence="1 2">
    <name type="scientific">Thelohanellus kitauei</name>
    <name type="common">Myxosporean</name>
    <dbReference type="NCBI Taxonomy" id="669202"/>
    <lineage>
        <taxon>Eukaryota</taxon>
        <taxon>Metazoa</taxon>
        <taxon>Cnidaria</taxon>
        <taxon>Myxozoa</taxon>
        <taxon>Myxosporea</taxon>
        <taxon>Bivalvulida</taxon>
        <taxon>Platysporina</taxon>
        <taxon>Myxobolidae</taxon>
        <taxon>Thelohanellus</taxon>
    </lineage>
</organism>
<evidence type="ECO:0000313" key="2">
    <source>
        <dbReference type="Proteomes" id="UP000031668"/>
    </source>
</evidence>
<reference evidence="1 2" key="1">
    <citation type="journal article" date="2014" name="Genome Biol. Evol.">
        <title>The genome of the myxosporean Thelohanellus kitauei shows adaptations to nutrient acquisition within its fish host.</title>
        <authorList>
            <person name="Yang Y."/>
            <person name="Xiong J."/>
            <person name="Zhou Z."/>
            <person name="Huo F."/>
            <person name="Miao W."/>
            <person name="Ran C."/>
            <person name="Liu Y."/>
            <person name="Zhang J."/>
            <person name="Feng J."/>
            <person name="Wang M."/>
            <person name="Wang M."/>
            <person name="Wang L."/>
            <person name="Yao B."/>
        </authorList>
    </citation>
    <scope>NUCLEOTIDE SEQUENCE [LARGE SCALE GENOMIC DNA]</scope>
    <source>
        <strain evidence="1">Wuqing</strain>
    </source>
</reference>
<sequence length="105" mass="12222">MEQNFLLKFCFYFIYKTCNVKGESSWSRTRDSSMLTQRWRKQTEFPESQLAVKPQHVHEHVIFNINTDIKINLVTSLCAQLIVKVMNTNLATIGALFVNKIQSIP</sequence>
<accession>A0A0C2IXX5</accession>
<gene>
    <name evidence="1" type="ORF">RF11_09367</name>
</gene>
<comment type="caution">
    <text evidence="1">The sequence shown here is derived from an EMBL/GenBank/DDBJ whole genome shotgun (WGS) entry which is preliminary data.</text>
</comment>
<dbReference type="EMBL" id="JWZT01005277">
    <property type="protein sequence ID" value="KII61707.1"/>
    <property type="molecule type" value="Genomic_DNA"/>
</dbReference>